<feature type="transmembrane region" description="Helical" evidence="9">
    <location>
        <begin position="254"/>
        <end position="270"/>
    </location>
</feature>
<keyword evidence="4 9" id="KW-0812">Transmembrane</keyword>
<dbReference type="EMBL" id="WUEY01000016">
    <property type="protein sequence ID" value="NEI73181.1"/>
    <property type="molecule type" value="Genomic_DNA"/>
</dbReference>
<feature type="transmembrane region" description="Helical" evidence="9">
    <location>
        <begin position="378"/>
        <end position="398"/>
    </location>
</feature>
<comment type="subcellular location">
    <subcellularLocation>
        <location evidence="1">Cell membrane</location>
        <topology evidence="1">Multi-pass membrane protein</topology>
    </subcellularLocation>
</comment>
<dbReference type="PANTHER" id="PTHR32507:SF8">
    <property type="entry name" value="CNH1P"/>
    <property type="match status" value="1"/>
</dbReference>
<accession>A0A6L9UCU1</accession>
<dbReference type="PANTHER" id="PTHR32507">
    <property type="entry name" value="NA(+)/H(+) ANTIPORTER 1"/>
    <property type="match status" value="1"/>
</dbReference>
<feature type="transmembrane region" description="Helical" evidence="9">
    <location>
        <begin position="290"/>
        <end position="310"/>
    </location>
</feature>
<reference evidence="11 12" key="1">
    <citation type="submission" date="2019-12" db="EMBL/GenBank/DDBJ databases">
        <title>Rhizobium genotypes associated with high levels of biological nitrogen fixation by grain legumes in a temperate-maritime cropping system.</title>
        <authorList>
            <person name="Maluk M."/>
            <person name="Francesc Ferrando Molina F."/>
            <person name="Lopez Del Egido L."/>
            <person name="Lafos M."/>
            <person name="Langarica-Fuentes A."/>
            <person name="Gebre Yohannes G."/>
            <person name="Young M.W."/>
            <person name="Martin P."/>
            <person name="Gantlett R."/>
            <person name="Kenicer G."/>
            <person name="Hawes C."/>
            <person name="Begg G.S."/>
            <person name="Quilliam R.S."/>
            <person name="Squire G.R."/>
            <person name="Poole P.S."/>
            <person name="Young P.W."/>
            <person name="Iannetta P.M."/>
            <person name="James E.K."/>
        </authorList>
    </citation>
    <scope>NUCLEOTIDE SEQUENCE [LARGE SCALE GENOMIC DNA]</scope>
    <source>
        <strain evidence="11 12">JHI1118</strain>
    </source>
</reference>
<proteinExistence type="predicted"/>
<keyword evidence="2" id="KW-0813">Transport</keyword>
<evidence type="ECO:0000256" key="6">
    <source>
        <dbReference type="ARBA" id="ARBA00023065"/>
    </source>
</evidence>
<evidence type="ECO:0000256" key="3">
    <source>
        <dbReference type="ARBA" id="ARBA00022449"/>
    </source>
</evidence>
<gene>
    <name evidence="11" type="ORF">GR212_26835</name>
</gene>
<evidence type="ECO:0000256" key="1">
    <source>
        <dbReference type="ARBA" id="ARBA00004651"/>
    </source>
</evidence>
<keyword evidence="7 9" id="KW-0472">Membrane</keyword>
<dbReference type="GO" id="GO:0015297">
    <property type="term" value="F:antiporter activity"/>
    <property type="evidence" value="ECO:0007669"/>
    <property type="project" value="UniProtKB-KW"/>
</dbReference>
<feature type="transmembrane region" description="Helical" evidence="9">
    <location>
        <begin position="66"/>
        <end position="83"/>
    </location>
</feature>
<feature type="transmembrane region" description="Helical" evidence="9">
    <location>
        <begin position="30"/>
        <end position="46"/>
    </location>
</feature>
<feature type="transmembrane region" description="Helical" evidence="9">
    <location>
        <begin position="316"/>
        <end position="336"/>
    </location>
</feature>
<dbReference type="RefSeq" id="WP_163991256.1">
    <property type="nucleotide sequence ID" value="NZ_WUEY01000016.1"/>
</dbReference>
<dbReference type="InterPro" id="IPR006153">
    <property type="entry name" value="Cation/H_exchanger_TM"/>
</dbReference>
<evidence type="ECO:0000256" key="2">
    <source>
        <dbReference type="ARBA" id="ARBA00022448"/>
    </source>
</evidence>
<evidence type="ECO:0000259" key="10">
    <source>
        <dbReference type="Pfam" id="PF00999"/>
    </source>
</evidence>
<comment type="caution">
    <text evidence="11">The sequence shown here is derived from an EMBL/GenBank/DDBJ whole genome shotgun (WGS) entry which is preliminary data.</text>
</comment>
<evidence type="ECO:0000256" key="8">
    <source>
        <dbReference type="SAM" id="MobiDB-lite"/>
    </source>
</evidence>
<feature type="transmembrane region" description="Helical" evidence="9">
    <location>
        <begin position="95"/>
        <end position="117"/>
    </location>
</feature>
<name>A0A6L9UCU1_9HYPH</name>
<dbReference type="GO" id="GO:0005886">
    <property type="term" value="C:plasma membrane"/>
    <property type="evidence" value="ECO:0007669"/>
    <property type="project" value="UniProtKB-SubCell"/>
</dbReference>
<keyword evidence="5 9" id="KW-1133">Transmembrane helix</keyword>
<sequence length="442" mass="47431">MNIYVITLVIFGVVILLTSWLPMALRRLPLSLPICCIAFGMLLAWSPFPPLLQINPLQNRALTEHFTESVVIVALMGAGLKIDRPVGWNRWAATWRLLGIAMPLSIAAIALAGWGVLGLAPASALLLGASLAPTDPVLAGDVQVGPPQTGEEDEIRFALTSEAGLNDGLSFPFVLASIAMALHPGDPSWLGHWLSLDVVWRLVAGLGMGWLAGQILGYLTFRVPRSTSLAKTGDGFLALGFTCIAYGATELVHGYGFVAVFVAALTLRGVERRNAFHGELHDFGEQIERLLMMVVLVCFGSVVAEGSLLSRVDWRVIVVAVLTLAIIRPASAWFSLMGTPQPSAEKAIIAIFGIRGLGSIYYLAYATGKANFPGSETVWATVLIIILISIAIHGIAVTPVMRWIDRQRGVDSPTPMRKPVLSKRSTGMKEDGRITLPNPGGD</sequence>
<feature type="domain" description="Cation/H+ exchanger transmembrane" evidence="10">
    <location>
        <begin position="14"/>
        <end position="403"/>
    </location>
</feature>
<dbReference type="GO" id="GO:1902600">
    <property type="term" value="P:proton transmembrane transport"/>
    <property type="evidence" value="ECO:0007669"/>
    <property type="project" value="InterPro"/>
</dbReference>
<dbReference type="Pfam" id="PF00999">
    <property type="entry name" value="Na_H_Exchanger"/>
    <property type="match status" value="1"/>
</dbReference>
<dbReference type="AlphaFoldDB" id="A0A6L9UCU1"/>
<keyword evidence="6" id="KW-0406">Ion transport</keyword>
<organism evidence="11 12">
    <name type="scientific">Rhizobium lusitanum</name>
    <dbReference type="NCBI Taxonomy" id="293958"/>
    <lineage>
        <taxon>Bacteria</taxon>
        <taxon>Pseudomonadati</taxon>
        <taxon>Pseudomonadota</taxon>
        <taxon>Alphaproteobacteria</taxon>
        <taxon>Hyphomicrobiales</taxon>
        <taxon>Rhizobiaceae</taxon>
        <taxon>Rhizobium/Agrobacterium group</taxon>
        <taxon>Rhizobium</taxon>
    </lineage>
</organism>
<evidence type="ECO:0000313" key="12">
    <source>
        <dbReference type="Proteomes" id="UP000483035"/>
    </source>
</evidence>
<protein>
    <submittedName>
        <fullName evidence="11">Sodium:proton antiporter</fullName>
    </submittedName>
</protein>
<feature type="region of interest" description="Disordered" evidence="8">
    <location>
        <begin position="410"/>
        <end position="442"/>
    </location>
</feature>
<feature type="transmembrane region" description="Helical" evidence="9">
    <location>
        <begin position="198"/>
        <end position="221"/>
    </location>
</feature>
<evidence type="ECO:0000256" key="7">
    <source>
        <dbReference type="ARBA" id="ARBA00023136"/>
    </source>
</evidence>
<evidence type="ECO:0000256" key="5">
    <source>
        <dbReference type="ARBA" id="ARBA00022989"/>
    </source>
</evidence>
<feature type="transmembrane region" description="Helical" evidence="9">
    <location>
        <begin position="6"/>
        <end position="23"/>
    </location>
</feature>
<evidence type="ECO:0000313" key="11">
    <source>
        <dbReference type="EMBL" id="NEI73181.1"/>
    </source>
</evidence>
<feature type="transmembrane region" description="Helical" evidence="9">
    <location>
        <begin position="348"/>
        <end position="366"/>
    </location>
</feature>
<keyword evidence="3" id="KW-0050">Antiport</keyword>
<dbReference type="Proteomes" id="UP000483035">
    <property type="component" value="Unassembled WGS sequence"/>
</dbReference>
<evidence type="ECO:0000256" key="4">
    <source>
        <dbReference type="ARBA" id="ARBA00022692"/>
    </source>
</evidence>
<evidence type="ECO:0000256" key="9">
    <source>
        <dbReference type="SAM" id="Phobius"/>
    </source>
</evidence>